<evidence type="ECO:0000313" key="2">
    <source>
        <dbReference type="Ensembl" id="ENSCHIP00010020492.1"/>
    </source>
</evidence>
<dbReference type="PANTHER" id="PTHR24147">
    <property type="entry name" value="ANKYRIN REPEAT DOMAIN 36-RELATED"/>
    <property type="match status" value="1"/>
</dbReference>
<name>A0A8C2PK09_CAPHI</name>
<reference evidence="2" key="2">
    <citation type="submission" date="2025-08" db="UniProtKB">
        <authorList>
            <consortium name="Ensembl"/>
        </authorList>
    </citation>
    <scope>IDENTIFICATION</scope>
</reference>
<sequence>MNDGDKMNRTALHLACANGHSARVTLLLERKYLPNSLCDNEKRTVLMKAVECQAEESATILLEHGADPNVTNVSSSTALHYAAFCQNMSLAAENKDDLTPLLLTVSERKQQMVEFLVKKEANIHVFDKKKRTALMFAVSYESNAVSLLQHSVNIFSQDVFGWTAEELGTTAPQLEFTLEQEEKRSLVCPMKKLGSS</sequence>
<dbReference type="InterPro" id="IPR036770">
    <property type="entry name" value="Ankyrin_rpt-contain_sf"/>
</dbReference>
<dbReference type="AlphaFoldDB" id="A0A8C2PK09"/>
<protein>
    <submittedName>
        <fullName evidence="2">Uncharacterized protein</fullName>
    </submittedName>
</protein>
<keyword evidence="1" id="KW-0040">ANK repeat</keyword>
<accession>A0A8C2PK09</accession>
<feature type="repeat" description="ANK" evidence="1">
    <location>
        <begin position="96"/>
        <end position="128"/>
    </location>
</feature>
<dbReference type="SUPFAM" id="SSF48403">
    <property type="entry name" value="Ankyrin repeat"/>
    <property type="match status" value="1"/>
</dbReference>
<dbReference type="Gene3D" id="1.25.40.20">
    <property type="entry name" value="Ankyrin repeat-containing domain"/>
    <property type="match status" value="2"/>
</dbReference>
<dbReference type="InterPro" id="IPR002110">
    <property type="entry name" value="Ankyrin_rpt"/>
</dbReference>
<dbReference type="Ensembl" id="ENSCHIT00010028844.1">
    <property type="protein sequence ID" value="ENSCHIP00010020492.1"/>
    <property type="gene ID" value="ENSCHIG00010015092.1"/>
</dbReference>
<dbReference type="PANTHER" id="PTHR24147:SF64">
    <property type="entry name" value="ANKYRIN REPEAT DOMAIN-CONTAINING PROTEIN 19-RELATED"/>
    <property type="match status" value="1"/>
</dbReference>
<dbReference type="Pfam" id="PF12796">
    <property type="entry name" value="Ank_2"/>
    <property type="match status" value="2"/>
</dbReference>
<organism evidence="2">
    <name type="scientific">Capra hircus</name>
    <name type="common">Goat</name>
    <dbReference type="NCBI Taxonomy" id="9925"/>
    <lineage>
        <taxon>Eukaryota</taxon>
        <taxon>Metazoa</taxon>
        <taxon>Chordata</taxon>
        <taxon>Craniata</taxon>
        <taxon>Vertebrata</taxon>
        <taxon>Euteleostomi</taxon>
        <taxon>Mammalia</taxon>
        <taxon>Eutheria</taxon>
        <taxon>Laurasiatheria</taxon>
        <taxon>Artiodactyla</taxon>
        <taxon>Ruminantia</taxon>
        <taxon>Pecora</taxon>
        <taxon>Bovidae</taxon>
        <taxon>Caprinae</taxon>
        <taxon>Capra</taxon>
    </lineage>
</organism>
<dbReference type="SMART" id="SM00248">
    <property type="entry name" value="ANK"/>
    <property type="match status" value="4"/>
</dbReference>
<dbReference type="PROSITE" id="PS50088">
    <property type="entry name" value="ANK_REPEAT"/>
    <property type="match status" value="1"/>
</dbReference>
<proteinExistence type="predicted"/>
<dbReference type="InterPro" id="IPR050657">
    <property type="entry name" value="Ankyrin_repeat_domain"/>
</dbReference>
<reference evidence="2" key="1">
    <citation type="submission" date="2019-03" db="EMBL/GenBank/DDBJ databases">
        <title>Genome sequencing and reference-guided assembly of Black Bengal Goat (Capra hircus).</title>
        <authorList>
            <person name="Siddiki A.Z."/>
            <person name="Baten A."/>
            <person name="Billah M."/>
            <person name="Alam M.A.U."/>
            <person name="Shawrob K.S.M."/>
            <person name="Saha S."/>
            <person name="Chowdhury M."/>
            <person name="Rahman A.H."/>
            <person name="Stear M."/>
            <person name="Miah G."/>
            <person name="Das G.B."/>
            <person name="Hossain M.M."/>
            <person name="Kumkum M."/>
            <person name="Islam M.S."/>
            <person name="Mollah A.M."/>
            <person name="Ahsan A."/>
            <person name="Tusar F."/>
            <person name="Khan M.K.I."/>
        </authorList>
    </citation>
    <scope>NUCLEOTIDE SEQUENCE [LARGE SCALE GENOMIC DNA]</scope>
</reference>
<evidence type="ECO:0000256" key="1">
    <source>
        <dbReference type="PROSITE-ProRule" id="PRU00023"/>
    </source>
</evidence>